<sequence>MFRIARLSLLLSFLVGLCASGPALAQSLPPPQPATQNGVSYITGGVGEDEVQAFRAVAPKYNLRMTFASKTGSYLSDVDVTITSGAGRSVLKVRTEGPFLFVQLPAGRYQIDARMLHVTEARKIQIPARGGTDLRFYWDDPDRRGVMHICKNCPATGGPAMGRP</sequence>
<evidence type="ECO:0000256" key="1">
    <source>
        <dbReference type="SAM" id="SignalP"/>
    </source>
</evidence>
<dbReference type="STRING" id="169427.SAMN05192548_101741"/>
<evidence type="ECO:0008006" key="4">
    <source>
        <dbReference type="Google" id="ProtNLM"/>
    </source>
</evidence>
<accession>A0A1M6R0D9</accession>
<feature type="chain" id="PRO_5009920480" description="Carboxypeptidase regulatory-like domain-containing protein" evidence="1">
    <location>
        <begin position="26"/>
        <end position="164"/>
    </location>
</feature>
<protein>
    <recommendedName>
        <fullName evidence="4">Carboxypeptidase regulatory-like domain-containing protein</fullName>
    </recommendedName>
</protein>
<keyword evidence="1" id="KW-0732">Signal</keyword>
<dbReference type="RefSeq" id="WP_073429800.1">
    <property type="nucleotide sequence ID" value="NZ_CADFGY010000020.1"/>
</dbReference>
<feature type="signal peptide" evidence="1">
    <location>
        <begin position="1"/>
        <end position="25"/>
    </location>
</feature>
<dbReference type="AlphaFoldDB" id="A0A1M6R0D9"/>
<name>A0A1M6R0D9_9BURK</name>
<dbReference type="Proteomes" id="UP000184395">
    <property type="component" value="Unassembled WGS sequence"/>
</dbReference>
<proteinExistence type="predicted"/>
<gene>
    <name evidence="2" type="ORF">SAMN05192548_101741</name>
</gene>
<organism evidence="2 3">
    <name type="scientific">Paraburkholderia terricola</name>
    <dbReference type="NCBI Taxonomy" id="169427"/>
    <lineage>
        <taxon>Bacteria</taxon>
        <taxon>Pseudomonadati</taxon>
        <taxon>Pseudomonadota</taxon>
        <taxon>Betaproteobacteria</taxon>
        <taxon>Burkholderiales</taxon>
        <taxon>Burkholderiaceae</taxon>
        <taxon>Paraburkholderia</taxon>
    </lineage>
</organism>
<dbReference type="OrthoDB" id="5568005at2"/>
<reference evidence="2 3" key="1">
    <citation type="submission" date="2016-11" db="EMBL/GenBank/DDBJ databases">
        <authorList>
            <person name="Jaros S."/>
            <person name="Januszkiewicz K."/>
            <person name="Wedrychowicz H."/>
        </authorList>
    </citation>
    <scope>NUCLEOTIDE SEQUENCE [LARGE SCALE GENOMIC DNA]</scope>
    <source>
        <strain evidence="2 3">LMG 20594</strain>
    </source>
</reference>
<evidence type="ECO:0000313" key="3">
    <source>
        <dbReference type="Proteomes" id="UP000184395"/>
    </source>
</evidence>
<dbReference type="EMBL" id="FRAB01000017">
    <property type="protein sequence ID" value="SHK25846.1"/>
    <property type="molecule type" value="Genomic_DNA"/>
</dbReference>
<evidence type="ECO:0000313" key="2">
    <source>
        <dbReference type="EMBL" id="SHK25846.1"/>
    </source>
</evidence>